<name>A0A5B8XPS5_9DELT</name>
<accession>A0A5B8XPS5</accession>
<keyword evidence="1" id="KW-0732">Signal</keyword>
<evidence type="ECO:0000256" key="1">
    <source>
        <dbReference type="SAM" id="SignalP"/>
    </source>
</evidence>
<feature type="signal peptide" evidence="1">
    <location>
        <begin position="1"/>
        <end position="18"/>
    </location>
</feature>
<protein>
    <submittedName>
        <fullName evidence="2">Uncharacterized protein</fullName>
    </submittedName>
</protein>
<dbReference type="EMBL" id="CP042467">
    <property type="protein sequence ID" value="QED26043.1"/>
    <property type="molecule type" value="Genomic_DNA"/>
</dbReference>
<gene>
    <name evidence="2" type="ORF">FRD01_01955</name>
</gene>
<dbReference type="Proteomes" id="UP000321595">
    <property type="component" value="Chromosome"/>
</dbReference>
<dbReference type="OrthoDB" id="5479845at2"/>
<evidence type="ECO:0000313" key="3">
    <source>
        <dbReference type="Proteomes" id="UP000321595"/>
    </source>
</evidence>
<evidence type="ECO:0000313" key="2">
    <source>
        <dbReference type="EMBL" id="QED26043.1"/>
    </source>
</evidence>
<organism evidence="2 3">
    <name type="scientific">Microvenator marinus</name>
    <dbReference type="NCBI Taxonomy" id="2600177"/>
    <lineage>
        <taxon>Bacteria</taxon>
        <taxon>Deltaproteobacteria</taxon>
        <taxon>Bradymonadales</taxon>
        <taxon>Microvenatoraceae</taxon>
        <taxon>Microvenator</taxon>
    </lineage>
</organism>
<feature type="chain" id="PRO_5022916565" evidence="1">
    <location>
        <begin position="19"/>
        <end position="530"/>
    </location>
</feature>
<proteinExistence type="predicted"/>
<dbReference type="SUPFAM" id="SSF82171">
    <property type="entry name" value="DPP6 N-terminal domain-like"/>
    <property type="match status" value="1"/>
</dbReference>
<dbReference type="PROSITE" id="PS51257">
    <property type="entry name" value="PROKAR_LIPOPROTEIN"/>
    <property type="match status" value="1"/>
</dbReference>
<dbReference type="RefSeq" id="WP_146957144.1">
    <property type="nucleotide sequence ID" value="NZ_CP042467.1"/>
</dbReference>
<dbReference type="AlphaFoldDB" id="A0A5B8XPS5"/>
<dbReference type="KEGG" id="bbae:FRD01_01955"/>
<reference evidence="2 3" key="1">
    <citation type="submission" date="2019-08" db="EMBL/GenBank/DDBJ databases">
        <authorList>
            <person name="Liang Q."/>
        </authorList>
    </citation>
    <scope>NUCLEOTIDE SEQUENCE [LARGE SCALE GENOMIC DNA]</scope>
    <source>
        <strain evidence="2 3">V1718</strain>
    </source>
</reference>
<keyword evidence="3" id="KW-1185">Reference proteome</keyword>
<sequence>MKLVWLLLGFSAFGIACSDDPVPLANAGEACSVDSNCASGLVCRQDICVERTTTDMGPDDMTGDMSPDMDTPIVAEEFYISYIVEDLINERQRSLFVLDTQSGTRTKVSPEDFNCDRGCWISDDLTTFYSLRTNTDTPGTFDVISSPVTSLKASDEFTTILVAVRSFRVIENMLTYVKQENGVNNAYFWDGSEKPVGTIGSVEATQGDWLIAPDSAKAITFEATLQTMTVRVGDLGENIGPEAAVHTIDGSNYQEVAGSYFGGNVPSAVSADGKLLAVATSSAPLDTNACTDASQCTGPGERCGIFGRCSSIKVAVHLFDLEQTDNLGERCSGDAACGPIHVCDIPSDTQLDQAVCIPRPVVLGLPGQQTQGNPARPGCELTAGNDDLFYTSLRSPLNFGSDGNLYFAADRDCNDLNIAAAGVIKIEPTTGNIETVYGNRNENFDFNRCYDEVEQVTNVEDCVVFVESAVLSPGGNKIAFLATNPEVIDYALAESTLDIWLMDRDGQNYQWIGNHGSLEAVQSIRVHPKP</sequence>